<evidence type="ECO:0000256" key="1">
    <source>
        <dbReference type="SAM" id="SignalP"/>
    </source>
</evidence>
<dbReference type="Pfam" id="PF01476">
    <property type="entry name" value="LysM"/>
    <property type="match status" value="1"/>
</dbReference>
<evidence type="ECO:0000313" key="3">
    <source>
        <dbReference type="EMBL" id="MFC5988154.1"/>
    </source>
</evidence>
<accession>A0ABW1ITP8</accession>
<keyword evidence="4" id="KW-1185">Reference proteome</keyword>
<reference evidence="4" key="1">
    <citation type="journal article" date="2019" name="Int. J. Syst. Evol. Microbiol.">
        <title>The Global Catalogue of Microorganisms (GCM) 10K type strain sequencing project: providing services to taxonomists for standard genome sequencing and annotation.</title>
        <authorList>
            <consortium name="The Broad Institute Genomics Platform"/>
            <consortium name="The Broad Institute Genome Sequencing Center for Infectious Disease"/>
            <person name="Wu L."/>
            <person name="Ma J."/>
        </authorList>
    </citation>
    <scope>NUCLEOTIDE SEQUENCE [LARGE SCALE GENOMIC DNA]</scope>
    <source>
        <strain evidence="4">CCM 8749</strain>
    </source>
</reference>
<proteinExistence type="predicted"/>
<dbReference type="SUPFAM" id="SSF54106">
    <property type="entry name" value="LysM domain"/>
    <property type="match status" value="1"/>
</dbReference>
<keyword evidence="1" id="KW-0732">Signal</keyword>
<dbReference type="PANTHER" id="PTHR34700">
    <property type="entry name" value="POTASSIUM BINDING PROTEIN KBP"/>
    <property type="match status" value="1"/>
</dbReference>
<dbReference type="Gene3D" id="2.60.40.1080">
    <property type="match status" value="1"/>
</dbReference>
<dbReference type="Gene3D" id="3.10.350.10">
    <property type="entry name" value="LysM domain"/>
    <property type="match status" value="1"/>
</dbReference>
<dbReference type="EMBL" id="JBHSQV010000177">
    <property type="protein sequence ID" value="MFC5988154.1"/>
    <property type="molecule type" value="Genomic_DNA"/>
</dbReference>
<dbReference type="InterPro" id="IPR012334">
    <property type="entry name" value="Pectin_lyas_fold"/>
</dbReference>
<name>A0ABW1ITP8_9BACL</name>
<dbReference type="PROSITE" id="PS51782">
    <property type="entry name" value="LYSM"/>
    <property type="match status" value="1"/>
</dbReference>
<protein>
    <submittedName>
        <fullName evidence="3">LysM peptidoglycan-binding domain-containing protein</fullName>
    </submittedName>
</protein>
<dbReference type="SUPFAM" id="SSF51126">
    <property type="entry name" value="Pectin lyase-like"/>
    <property type="match status" value="1"/>
</dbReference>
<dbReference type="InterPro" id="IPR011050">
    <property type="entry name" value="Pectin_lyase_fold/virulence"/>
</dbReference>
<organism evidence="3 4">
    <name type="scientific">Marinicrinis lubricantis</name>
    <dbReference type="NCBI Taxonomy" id="2086470"/>
    <lineage>
        <taxon>Bacteria</taxon>
        <taxon>Bacillati</taxon>
        <taxon>Bacillota</taxon>
        <taxon>Bacilli</taxon>
        <taxon>Bacillales</taxon>
        <taxon>Paenibacillaceae</taxon>
    </lineage>
</organism>
<dbReference type="InterPro" id="IPR018392">
    <property type="entry name" value="LysM"/>
</dbReference>
<dbReference type="SMART" id="SM00257">
    <property type="entry name" value="LysM"/>
    <property type="match status" value="1"/>
</dbReference>
<evidence type="ECO:0000313" key="4">
    <source>
        <dbReference type="Proteomes" id="UP001596250"/>
    </source>
</evidence>
<feature type="signal peptide" evidence="1">
    <location>
        <begin position="1"/>
        <end position="27"/>
    </location>
</feature>
<dbReference type="CDD" id="cd00118">
    <property type="entry name" value="LysM"/>
    <property type="match status" value="1"/>
</dbReference>
<feature type="chain" id="PRO_5045378400" evidence="1">
    <location>
        <begin position="28"/>
        <end position="881"/>
    </location>
</feature>
<feature type="domain" description="LysM" evidence="2">
    <location>
        <begin position="830"/>
        <end position="879"/>
    </location>
</feature>
<dbReference type="RefSeq" id="WP_379895600.1">
    <property type="nucleotide sequence ID" value="NZ_CBCSCT010000020.1"/>
</dbReference>
<dbReference type="Proteomes" id="UP001596250">
    <property type="component" value="Unassembled WGS sequence"/>
</dbReference>
<gene>
    <name evidence="3" type="ORF">ACFPXP_17270</name>
</gene>
<dbReference type="InterPro" id="IPR052196">
    <property type="entry name" value="Bact_Kbp"/>
</dbReference>
<sequence length="881" mass="97165">MKTFTYSCVIFASIAICFLMYGSSTMAQDASKQITARNGEMLTLNSKAFYVDPSLPSDDPAQYKFRTLHAAIAAAVDGTEEEPMVIYIEPDVYQMNGTLTDRGLYIDKDWVSLIGLSSDARDVVLADNRGHMIGAQSPSGSSPAETLFVTGTGFRAENLTIGNYCNVDLIYPMDPSKNQSKRSSTITQAYAIGAGNSEKTLDKFVFKNVRFISMLDTLALGSVERVYIEDSYIQGTDDFMGGGDIHVINNSTLHLYSGKPIYAAGRNGMAFIDSKWEVDFADKGDLTLAKNSSTLYLINNSFEDLNGTLNSIRWAPYPAGHVKSYASNITLDGKPYTILPEESGIDLNVEQLKAYSVYSLLKGSDGWDPAGDKEQYTAYSDLPVNITITEDASIRSGEQTAEWTAAVFPETASQHITWSLSSDKAAIVENRGNSVMIEGKNDGELPEEVIVTATAESGIFNQSVVTVYPSYVDPPAFTETPVLTDVKDGKISVEYALDLSYEGGTREDESLITWYRVDDQQGSNPIEVAVSRLNHPLASYQVKSGDIGHYIMVSIAPKHFRSHEGKAVTAISKKRISSENVWGEGTAKYNFSTDFENFSTSRQTELMDGIWTVDTYYPLDQYTDWKKDEEKSWEYTEGINGAADSQGLLTVGRGARLLYTQEEKFGDMAIHLEINPEKTAAQGFGSANGQYLEIYIKYDTQTKTGYALRIERTPKYSFATDFTLYEYVNGIGKPISESVSTTAFNPTSTMDVWVEDNMLHAKAASTSEQSTDQKNAELPNEVSLSASIEGNPFGGMGIQHTGTVSDGNRTQLKSLSIRYESVQEAVQEDFVYVVKPGDSLSKIAAQLLGGPHDWVKIYEWNKDRINHPNVIYPGQKLVIKK</sequence>
<comment type="caution">
    <text evidence="3">The sequence shown here is derived from an EMBL/GenBank/DDBJ whole genome shotgun (WGS) entry which is preliminary data.</text>
</comment>
<dbReference type="Gene3D" id="2.160.20.10">
    <property type="entry name" value="Single-stranded right-handed beta-helix, Pectin lyase-like"/>
    <property type="match status" value="1"/>
</dbReference>
<dbReference type="PANTHER" id="PTHR34700:SF4">
    <property type="entry name" value="PHAGE-LIKE ELEMENT PBSX PROTEIN XKDP"/>
    <property type="match status" value="1"/>
</dbReference>
<dbReference type="InterPro" id="IPR036779">
    <property type="entry name" value="LysM_dom_sf"/>
</dbReference>
<evidence type="ECO:0000259" key="2">
    <source>
        <dbReference type="PROSITE" id="PS51782"/>
    </source>
</evidence>